<dbReference type="Proteomes" id="UP000282211">
    <property type="component" value="Unassembled WGS sequence"/>
</dbReference>
<organism evidence="1 2">
    <name type="scientific">Litorimonas taeanensis</name>
    <dbReference type="NCBI Taxonomy" id="568099"/>
    <lineage>
        <taxon>Bacteria</taxon>
        <taxon>Pseudomonadati</taxon>
        <taxon>Pseudomonadota</taxon>
        <taxon>Alphaproteobacteria</taxon>
        <taxon>Maricaulales</taxon>
        <taxon>Robiginitomaculaceae</taxon>
    </lineage>
</organism>
<dbReference type="InParanoid" id="A0A420WJV5"/>
<sequence length="64" mass="6807">MRQPSNIPRQMMTASILVGAISLSGCASLKGAWGDLKSGSVTTPDEMSKALYLPEPTETYDVFG</sequence>
<keyword evidence="2" id="KW-1185">Reference proteome</keyword>
<dbReference type="PROSITE" id="PS51257">
    <property type="entry name" value="PROKAR_LIPOPROTEIN"/>
    <property type="match status" value="1"/>
</dbReference>
<gene>
    <name evidence="1" type="ORF">DES40_0519</name>
</gene>
<name>A0A420WJV5_9PROT</name>
<dbReference type="RefSeq" id="WP_147405836.1">
    <property type="nucleotide sequence ID" value="NZ_RBII01000001.1"/>
</dbReference>
<evidence type="ECO:0000313" key="2">
    <source>
        <dbReference type="Proteomes" id="UP000282211"/>
    </source>
</evidence>
<dbReference type="AlphaFoldDB" id="A0A420WJV5"/>
<dbReference type="EMBL" id="RBII01000001">
    <property type="protein sequence ID" value="RKQ71206.1"/>
    <property type="molecule type" value="Genomic_DNA"/>
</dbReference>
<comment type="caution">
    <text evidence="1">The sequence shown here is derived from an EMBL/GenBank/DDBJ whole genome shotgun (WGS) entry which is preliminary data.</text>
</comment>
<proteinExistence type="predicted"/>
<reference evidence="1 2" key="1">
    <citation type="submission" date="2018-10" db="EMBL/GenBank/DDBJ databases">
        <title>Genomic Encyclopedia of Type Strains, Phase IV (KMG-IV): sequencing the most valuable type-strain genomes for metagenomic binning, comparative biology and taxonomic classification.</title>
        <authorList>
            <person name="Goeker M."/>
        </authorList>
    </citation>
    <scope>NUCLEOTIDE SEQUENCE [LARGE SCALE GENOMIC DNA]</scope>
    <source>
        <strain evidence="1 2">DSM 22008</strain>
    </source>
</reference>
<protein>
    <submittedName>
        <fullName evidence="1">Uncharacterized protein</fullName>
    </submittedName>
</protein>
<accession>A0A420WJV5</accession>
<evidence type="ECO:0000313" key="1">
    <source>
        <dbReference type="EMBL" id="RKQ71206.1"/>
    </source>
</evidence>